<evidence type="ECO:0000313" key="7">
    <source>
        <dbReference type="Proteomes" id="UP000237966"/>
    </source>
</evidence>
<dbReference type="Pfam" id="PF02574">
    <property type="entry name" value="S-methyl_trans"/>
    <property type="match status" value="2"/>
</dbReference>
<dbReference type="InterPro" id="IPR036589">
    <property type="entry name" value="HCY_dom_sf"/>
</dbReference>
<keyword evidence="3" id="KW-0479">Metal-binding</keyword>
<keyword evidence="2" id="KW-0808">Transferase</keyword>
<dbReference type="GO" id="GO:0008898">
    <property type="term" value="F:S-adenosylmethionine-homocysteine S-methyltransferase activity"/>
    <property type="evidence" value="ECO:0007669"/>
    <property type="project" value="TreeGrafter"/>
</dbReference>
<protein>
    <recommendedName>
        <fullName evidence="5">Hcy-binding domain-containing protein</fullName>
    </recommendedName>
</protein>
<evidence type="ECO:0000259" key="5">
    <source>
        <dbReference type="Pfam" id="PF02574"/>
    </source>
</evidence>
<dbReference type="InterPro" id="IPR003726">
    <property type="entry name" value="HCY_dom"/>
</dbReference>
<keyword evidence="1" id="KW-0489">Methyltransferase</keyword>
<dbReference type="Proteomes" id="UP000237966">
    <property type="component" value="Unassembled WGS sequence"/>
</dbReference>
<feature type="domain" description="Hcy-binding" evidence="5">
    <location>
        <begin position="78"/>
        <end position="125"/>
    </location>
</feature>
<dbReference type="SUPFAM" id="SSF82282">
    <property type="entry name" value="Homocysteine S-methyltransferase"/>
    <property type="match status" value="2"/>
</dbReference>
<keyword evidence="4" id="KW-0862">Zinc</keyword>
<dbReference type="PANTHER" id="PTHR46015">
    <property type="entry name" value="ZGC:172121"/>
    <property type="match status" value="1"/>
</dbReference>
<dbReference type="InterPro" id="IPR051486">
    <property type="entry name" value="Hcy_S-methyltransferase"/>
</dbReference>
<name>A0A2S5Y5Z1_9MICO</name>
<evidence type="ECO:0000256" key="2">
    <source>
        <dbReference type="ARBA" id="ARBA00022679"/>
    </source>
</evidence>
<organism evidence="6 7">
    <name type="scientific">Rathayibacter toxicus</name>
    <dbReference type="NCBI Taxonomy" id="145458"/>
    <lineage>
        <taxon>Bacteria</taxon>
        <taxon>Bacillati</taxon>
        <taxon>Actinomycetota</taxon>
        <taxon>Actinomycetes</taxon>
        <taxon>Micrococcales</taxon>
        <taxon>Microbacteriaceae</taxon>
        <taxon>Rathayibacter</taxon>
    </lineage>
</organism>
<dbReference type="GO" id="GO:0009086">
    <property type="term" value="P:methionine biosynthetic process"/>
    <property type="evidence" value="ECO:0007669"/>
    <property type="project" value="TreeGrafter"/>
</dbReference>
<sequence length="129" mass="13511">MNVDELLAAANKTPILLDGSSGSALEAQGTNTALWNAQVLLDAPERIVAAHNTFFDAGARVAVGARGGHTCAGEPLEEVIGVGVNCYAPNEVADAVRVARSVTDKFIVVYPNSGEERDACRRRWGASST</sequence>
<evidence type="ECO:0000256" key="3">
    <source>
        <dbReference type="ARBA" id="ARBA00022723"/>
    </source>
</evidence>
<dbReference type="AlphaFoldDB" id="A0A2S5Y5Z1"/>
<evidence type="ECO:0000313" key="6">
    <source>
        <dbReference type="EMBL" id="PPI14420.1"/>
    </source>
</evidence>
<comment type="caution">
    <text evidence="6">The sequence shown here is derived from an EMBL/GenBank/DDBJ whole genome shotgun (WGS) entry which is preliminary data.</text>
</comment>
<gene>
    <name evidence="6" type="ORF">C5C51_07560</name>
</gene>
<dbReference type="Gene3D" id="3.20.20.330">
    <property type="entry name" value="Homocysteine-binding-like domain"/>
    <property type="match status" value="2"/>
</dbReference>
<dbReference type="PANTHER" id="PTHR46015:SF1">
    <property type="entry name" value="HOMOCYSTEINE S-METHYLTRANSFERASE-LIKE ISOFORM 1"/>
    <property type="match status" value="1"/>
</dbReference>
<reference evidence="6 7" key="1">
    <citation type="submission" date="2018-02" db="EMBL/GenBank/DDBJ databases">
        <title>Bacteriophage NCPPB3778 and a type I-E CRISPR drive the evolution of the US Biological Select Agent, Rathayibacter toxicus.</title>
        <authorList>
            <person name="Davis E.W.II."/>
            <person name="Tabima J.F."/>
            <person name="Weisberg A.J."/>
            <person name="Lopes L.D."/>
            <person name="Wiseman M.S."/>
            <person name="Wiseman M.S."/>
            <person name="Pupko T."/>
            <person name="Belcher M.S."/>
            <person name="Sechler A.J."/>
            <person name="Tancos M.A."/>
            <person name="Schroeder B.K."/>
            <person name="Murray T.D."/>
            <person name="Luster D.G."/>
            <person name="Schneider W.L."/>
            <person name="Rogers E."/>
            <person name="Andreote F.D."/>
            <person name="Grunwald N.J."/>
            <person name="Putnam M.L."/>
            <person name="Chang J.H."/>
        </authorList>
    </citation>
    <scope>NUCLEOTIDE SEQUENCE [LARGE SCALE GENOMIC DNA]</scope>
    <source>
        <strain evidence="6 7">FH99</strain>
    </source>
</reference>
<feature type="domain" description="Hcy-binding" evidence="5">
    <location>
        <begin position="16"/>
        <end position="62"/>
    </location>
</feature>
<dbReference type="EMBL" id="PSWU01000012">
    <property type="protein sequence ID" value="PPI14420.1"/>
    <property type="molecule type" value="Genomic_DNA"/>
</dbReference>
<proteinExistence type="predicted"/>
<accession>A0A2S5Y5Z1</accession>
<dbReference type="GO" id="GO:0032259">
    <property type="term" value="P:methylation"/>
    <property type="evidence" value="ECO:0007669"/>
    <property type="project" value="UniProtKB-KW"/>
</dbReference>
<evidence type="ECO:0000256" key="1">
    <source>
        <dbReference type="ARBA" id="ARBA00022603"/>
    </source>
</evidence>
<dbReference type="GO" id="GO:0046872">
    <property type="term" value="F:metal ion binding"/>
    <property type="evidence" value="ECO:0007669"/>
    <property type="project" value="UniProtKB-KW"/>
</dbReference>
<dbReference type="GO" id="GO:0033528">
    <property type="term" value="P:S-methylmethionine cycle"/>
    <property type="evidence" value="ECO:0007669"/>
    <property type="project" value="TreeGrafter"/>
</dbReference>
<dbReference type="OrthoDB" id="9803687at2"/>
<evidence type="ECO:0000256" key="4">
    <source>
        <dbReference type="ARBA" id="ARBA00022833"/>
    </source>
</evidence>